<dbReference type="EMBL" id="CM023491">
    <property type="protein sequence ID" value="KAH6941305.1"/>
    <property type="molecule type" value="Genomic_DNA"/>
</dbReference>
<evidence type="ECO:0000313" key="1">
    <source>
        <dbReference type="EMBL" id="KAH6941305.1"/>
    </source>
</evidence>
<comment type="caution">
    <text evidence="1">The sequence shown here is derived from an EMBL/GenBank/DDBJ whole genome shotgun (WGS) entry which is preliminary data.</text>
</comment>
<name>A0ACB7T2Y9_HYAAI</name>
<organism evidence="1 2">
    <name type="scientific">Hyalomma asiaticum</name>
    <name type="common">Tick</name>
    <dbReference type="NCBI Taxonomy" id="266040"/>
    <lineage>
        <taxon>Eukaryota</taxon>
        <taxon>Metazoa</taxon>
        <taxon>Ecdysozoa</taxon>
        <taxon>Arthropoda</taxon>
        <taxon>Chelicerata</taxon>
        <taxon>Arachnida</taxon>
        <taxon>Acari</taxon>
        <taxon>Parasitiformes</taxon>
        <taxon>Ixodida</taxon>
        <taxon>Ixodoidea</taxon>
        <taxon>Ixodidae</taxon>
        <taxon>Hyalomminae</taxon>
        <taxon>Hyalomma</taxon>
    </lineage>
</organism>
<gene>
    <name evidence="1" type="ORF">HPB50_016078</name>
</gene>
<sequence>MGDRSYVDVVSAGECRVDGPCQQMCFDLHDGTFECGCTPGYRLSSNGYSCQLSAQLTFSLGVAALVLDLDLDEALLRLVCDLDLERLREAGPVDVVERSGGKSCAGG</sequence>
<dbReference type="Proteomes" id="UP000821845">
    <property type="component" value="Chromosome 11"/>
</dbReference>
<protein>
    <submittedName>
        <fullName evidence="1">Uncharacterized protein</fullName>
    </submittedName>
</protein>
<reference evidence="1" key="1">
    <citation type="submission" date="2020-05" db="EMBL/GenBank/DDBJ databases">
        <title>Large-scale comparative analyses of tick genomes elucidate their genetic diversity and vector capacities.</title>
        <authorList>
            <person name="Jia N."/>
            <person name="Wang J."/>
            <person name="Shi W."/>
            <person name="Du L."/>
            <person name="Sun Y."/>
            <person name="Zhan W."/>
            <person name="Jiang J."/>
            <person name="Wang Q."/>
            <person name="Zhang B."/>
            <person name="Ji P."/>
            <person name="Sakyi L.B."/>
            <person name="Cui X."/>
            <person name="Yuan T."/>
            <person name="Jiang B."/>
            <person name="Yang W."/>
            <person name="Lam T.T.-Y."/>
            <person name="Chang Q."/>
            <person name="Ding S."/>
            <person name="Wang X."/>
            <person name="Zhu J."/>
            <person name="Ruan X."/>
            <person name="Zhao L."/>
            <person name="Wei J."/>
            <person name="Que T."/>
            <person name="Du C."/>
            <person name="Cheng J."/>
            <person name="Dai P."/>
            <person name="Han X."/>
            <person name="Huang E."/>
            <person name="Gao Y."/>
            <person name="Liu J."/>
            <person name="Shao H."/>
            <person name="Ye R."/>
            <person name="Li L."/>
            <person name="Wei W."/>
            <person name="Wang X."/>
            <person name="Wang C."/>
            <person name="Yang T."/>
            <person name="Huo Q."/>
            <person name="Li W."/>
            <person name="Guo W."/>
            <person name="Chen H."/>
            <person name="Zhou L."/>
            <person name="Ni X."/>
            <person name="Tian J."/>
            <person name="Zhou Y."/>
            <person name="Sheng Y."/>
            <person name="Liu T."/>
            <person name="Pan Y."/>
            <person name="Xia L."/>
            <person name="Li J."/>
            <person name="Zhao F."/>
            <person name="Cao W."/>
        </authorList>
    </citation>
    <scope>NUCLEOTIDE SEQUENCE</scope>
    <source>
        <strain evidence="1">Hyas-2018</strain>
    </source>
</reference>
<keyword evidence="2" id="KW-1185">Reference proteome</keyword>
<accession>A0ACB7T2Y9</accession>
<proteinExistence type="predicted"/>
<evidence type="ECO:0000313" key="2">
    <source>
        <dbReference type="Proteomes" id="UP000821845"/>
    </source>
</evidence>